<reference evidence="9" key="2">
    <citation type="submission" date="2025-08" db="UniProtKB">
        <authorList>
            <consortium name="Ensembl"/>
        </authorList>
    </citation>
    <scope>IDENTIFICATION</scope>
</reference>
<name>A0A4W2I9Z0_BOBOX</name>
<keyword evidence="4 7" id="KW-0442">Lipid degradation</keyword>
<dbReference type="PANTHER" id="PTHR12370">
    <property type="entry name" value="PHOSPHOLIPASE B-RELATED"/>
    <property type="match status" value="1"/>
</dbReference>
<comment type="similarity">
    <text evidence="1 7">Belongs to the phospholipase B-like family.</text>
</comment>
<evidence type="ECO:0000256" key="6">
    <source>
        <dbReference type="ARBA" id="ARBA00023180"/>
    </source>
</evidence>
<dbReference type="GO" id="GO:0005576">
    <property type="term" value="C:extracellular region"/>
    <property type="evidence" value="ECO:0007669"/>
    <property type="project" value="TreeGrafter"/>
</dbReference>
<dbReference type="GO" id="GO:0009395">
    <property type="term" value="P:phospholipid catabolic process"/>
    <property type="evidence" value="ECO:0007669"/>
    <property type="project" value="TreeGrafter"/>
</dbReference>
<dbReference type="InterPro" id="IPR043041">
    <property type="entry name" value="PLipase_B-like_dom2"/>
</dbReference>
<dbReference type="AlphaFoldDB" id="A0A4W2I9Z0"/>
<organism evidence="9 10">
    <name type="scientific">Bos indicus x Bos taurus</name>
    <name type="common">Hybrid cattle</name>
    <dbReference type="NCBI Taxonomy" id="30522"/>
    <lineage>
        <taxon>Eukaryota</taxon>
        <taxon>Metazoa</taxon>
        <taxon>Chordata</taxon>
        <taxon>Craniata</taxon>
        <taxon>Vertebrata</taxon>
        <taxon>Euteleostomi</taxon>
        <taxon>Mammalia</taxon>
        <taxon>Eutheria</taxon>
        <taxon>Laurasiatheria</taxon>
        <taxon>Artiodactyla</taxon>
        <taxon>Ruminantia</taxon>
        <taxon>Pecora</taxon>
        <taxon>Bovidae</taxon>
        <taxon>Bovinae</taxon>
        <taxon>Bos</taxon>
    </lineage>
</organism>
<dbReference type="Gene3D" id="3.60.60.20">
    <property type="match status" value="1"/>
</dbReference>
<keyword evidence="5 7" id="KW-0443">Lipid metabolism</keyword>
<dbReference type="Ensembl" id="ENSBIXT00005037060.1">
    <property type="protein sequence ID" value="ENSBIXP00005042177.1"/>
    <property type="gene ID" value="ENSBIXG00005004336.1"/>
</dbReference>
<dbReference type="InterPro" id="IPR043042">
    <property type="entry name" value="PLipase_B-like_dom3"/>
</dbReference>
<dbReference type="Proteomes" id="UP000429181">
    <property type="component" value="Chromosome 17"/>
</dbReference>
<dbReference type="InterPro" id="IPR043040">
    <property type="entry name" value="PLipase_B-like_dom1"/>
</dbReference>
<keyword evidence="3 7" id="KW-0378">Hydrolase</keyword>
<keyword evidence="6" id="KW-0325">Glycoprotein</keyword>
<evidence type="ECO:0000256" key="7">
    <source>
        <dbReference type="RuleBase" id="RU364138"/>
    </source>
</evidence>
<accession>A0A4W2I9Z0</accession>
<dbReference type="EC" id="3.1.1.-" evidence="7"/>
<comment type="function">
    <text evidence="7">Putative phospholipase.</text>
</comment>
<feature type="region of interest" description="Disordered" evidence="8">
    <location>
        <begin position="380"/>
        <end position="405"/>
    </location>
</feature>
<sequence>MVAPMYGSPGGRLARAVTRALALALVLALLVGLFLSGLTGAIPTPRGQRGRGMPVPPASRCRSLLLDPETGQLRLVDGRHPDAVAWANLTNAIRETGWAFLELHTNGRFNDSLQAYAAGVVEAAVSEELIYMYWMNTVVNYCGPFEYEVGYCERLKNFLEANLEWMQKEMELNNGSAYWHQVRLTLLQLKGLEDSYEGSVAFPTGKFTVKPLGFLLLQISGDLEDLEVALNKTKTNHAMGSGSCSALIKLLPGQRDLLVAHNTWHSYQYMLRIMKKYWFQFREGPQAESTRAPGNKVIFSSYPGTIFSCDDFYILGSGLVTLETTIGNKNPALWKYVQPTGCVLEWMRNVVANRLALDGDSWADIFKRFNSGTLLHLGKAPRERPGRNVELESSGDSGEGRPRRWTWVDGTLGARDTRTGLDRVLGRWAEESTFVPISTREPQTPLEQVQQPVDDRGLQGIRPWRAQPWEKGAHCPGADPVSTGKVAGCPSRGNCLGRGPEAAETVCGRGDLRKASPEEKAAADWAQDLGHNLPVGSGEPPGVLEHGSACRSPLSHYLRPVCLPGRRGMVVVADRTSELYQKTYWASYNIPYVLLPSTPLPLLSSPCRGGVLPW</sequence>
<evidence type="ECO:0000256" key="3">
    <source>
        <dbReference type="ARBA" id="ARBA00022801"/>
    </source>
</evidence>
<dbReference type="PANTHER" id="PTHR12370:SF3">
    <property type="entry name" value="PHOSPHOLIPASE B-LIKE 2-RELATED"/>
    <property type="match status" value="1"/>
</dbReference>
<evidence type="ECO:0000256" key="2">
    <source>
        <dbReference type="ARBA" id="ARBA00022729"/>
    </source>
</evidence>
<keyword evidence="2" id="KW-0732">Signal</keyword>
<dbReference type="GeneTree" id="ENSGT00530000063509"/>
<reference evidence="9 10" key="1">
    <citation type="submission" date="2018-11" db="EMBL/GenBank/DDBJ databases">
        <title>Haplotype-resolved cattle genomes.</title>
        <authorList>
            <person name="Low W.Y."/>
            <person name="Tearle R."/>
            <person name="Bickhart D.M."/>
            <person name="Rosen B.D."/>
            <person name="Koren S."/>
            <person name="Rhie A."/>
            <person name="Hiendleder S."/>
            <person name="Phillippy A.M."/>
            <person name="Smith T.P.L."/>
            <person name="Williams J.L."/>
        </authorList>
    </citation>
    <scope>NUCLEOTIDE SEQUENCE [LARGE SCALE GENOMIC DNA]</scope>
</reference>
<evidence type="ECO:0000256" key="1">
    <source>
        <dbReference type="ARBA" id="ARBA00007835"/>
    </source>
</evidence>
<dbReference type="Gene3D" id="2.10.70.60">
    <property type="entry name" value="Phospholipase B-like, domain 1"/>
    <property type="match status" value="1"/>
</dbReference>
<dbReference type="InterPro" id="IPR007000">
    <property type="entry name" value="PLipase_B-like"/>
</dbReference>
<protein>
    <recommendedName>
        <fullName evidence="7">Phospholipase B-like</fullName>
        <ecNumber evidence="7">3.1.1.-</ecNumber>
    </recommendedName>
</protein>
<dbReference type="Pfam" id="PF04916">
    <property type="entry name" value="Phospholip_B"/>
    <property type="match status" value="1"/>
</dbReference>
<evidence type="ECO:0000313" key="9">
    <source>
        <dbReference type="Ensembl" id="ENSBIXP00005042177.1"/>
    </source>
</evidence>
<gene>
    <name evidence="9" type="primary">PLBD2</name>
</gene>
<evidence type="ECO:0000256" key="5">
    <source>
        <dbReference type="ARBA" id="ARBA00023098"/>
    </source>
</evidence>
<proteinExistence type="inferred from homology"/>
<evidence type="ECO:0000256" key="8">
    <source>
        <dbReference type="SAM" id="MobiDB-lite"/>
    </source>
</evidence>
<dbReference type="Gene3D" id="1.10.439.20">
    <property type="entry name" value="Phospholipase B-like, domain 2"/>
    <property type="match status" value="1"/>
</dbReference>
<dbReference type="GO" id="GO:0004620">
    <property type="term" value="F:phospholipase activity"/>
    <property type="evidence" value="ECO:0007669"/>
    <property type="project" value="InterPro"/>
</dbReference>
<feature type="compositionally biased region" description="Basic and acidic residues" evidence="8">
    <location>
        <begin position="380"/>
        <end position="390"/>
    </location>
</feature>
<evidence type="ECO:0000313" key="10">
    <source>
        <dbReference type="Proteomes" id="UP000429181"/>
    </source>
</evidence>
<evidence type="ECO:0000256" key="4">
    <source>
        <dbReference type="ARBA" id="ARBA00022963"/>
    </source>
</evidence>